<dbReference type="InterPro" id="IPR025740">
    <property type="entry name" value="FAM110"/>
</dbReference>
<evidence type="ECO:0000256" key="2">
    <source>
        <dbReference type="SAM" id="MobiDB-lite"/>
    </source>
</evidence>
<dbReference type="PANTHER" id="PTHR14758:SF4">
    <property type="entry name" value="PROTEIN FAM110A"/>
    <property type="match status" value="1"/>
</dbReference>
<dbReference type="Proteomes" id="UP000007635">
    <property type="component" value="Chromosome XII"/>
</dbReference>
<feature type="domain" description="Centrosome-associated FAM110 C-terminal" evidence="3">
    <location>
        <begin position="176"/>
        <end position="284"/>
    </location>
</feature>
<comment type="similarity">
    <text evidence="1">Belongs to the FAM110 family.</text>
</comment>
<evidence type="ECO:0000313" key="5">
    <source>
        <dbReference type="Ensembl" id="ENSGACP00000040445.1"/>
    </source>
</evidence>
<evidence type="ECO:0000256" key="1">
    <source>
        <dbReference type="ARBA" id="ARBA00010576"/>
    </source>
</evidence>
<dbReference type="AlphaFoldDB" id="A0AAQ4PNK7"/>
<reference evidence="5 6" key="1">
    <citation type="journal article" date="2021" name="G3 (Bethesda)">
        <title>Improved contiguity of the threespine stickleback genome using long-read sequencing.</title>
        <authorList>
            <person name="Nath S."/>
            <person name="Shaw D.E."/>
            <person name="White M.A."/>
        </authorList>
    </citation>
    <scope>NUCLEOTIDE SEQUENCE [LARGE SCALE GENOMIC DNA]</scope>
    <source>
        <strain evidence="5 6">Lake Benthic</strain>
    </source>
</reference>
<evidence type="ECO:0000259" key="4">
    <source>
        <dbReference type="Pfam" id="PF14161"/>
    </source>
</evidence>
<proteinExistence type="inferred from homology"/>
<dbReference type="Pfam" id="PF14161">
    <property type="entry name" value="FAM110_N"/>
    <property type="match status" value="1"/>
</dbReference>
<reference evidence="5" key="3">
    <citation type="submission" date="2025-09" db="UniProtKB">
        <authorList>
            <consortium name="Ensembl"/>
        </authorList>
    </citation>
    <scope>IDENTIFICATION</scope>
</reference>
<feature type="domain" description="Centrosome-associated FAM110 N-terminal" evidence="4">
    <location>
        <begin position="13"/>
        <end position="100"/>
    </location>
</feature>
<dbReference type="Ensembl" id="ENSGACT00000054827.1">
    <property type="protein sequence ID" value="ENSGACP00000040445.1"/>
    <property type="gene ID" value="ENSGACG00000024286.1"/>
</dbReference>
<organism evidence="5 6">
    <name type="scientific">Gasterosteus aculeatus aculeatus</name>
    <name type="common">three-spined stickleback</name>
    <dbReference type="NCBI Taxonomy" id="481459"/>
    <lineage>
        <taxon>Eukaryota</taxon>
        <taxon>Metazoa</taxon>
        <taxon>Chordata</taxon>
        <taxon>Craniata</taxon>
        <taxon>Vertebrata</taxon>
        <taxon>Euteleostomi</taxon>
        <taxon>Actinopterygii</taxon>
        <taxon>Neopterygii</taxon>
        <taxon>Teleostei</taxon>
        <taxon>Neoteleostei</taxon>
        <taxon>Acanthomorphata</taxon>
        <taxon>Eupercaria</taxon>
        <taxon>Perciformes</taxon>
        <taxon>Cottioidei</taxon>
        <taxon>Gasterosteales</taxon>
        <taxon>Gasterosteidae</taxon>
        <taxon>Gasterosteus</taxon>
    </lineage>
</organism>
<accession>A0AAQ4PNK7</accession>
<feature type="region of interest" description="Disordered" evidence="2">
    <location>
        <begin position="1"/>
        <end position="21"/>
    </location>
</feature>
<keyword evidence="6" id="KW-1185">Reference proteome</keyword>
<dbReference type="Pfam" id="PF14160">
    <property type="entry name" value="FAM110_C"/>
    <property type="match status" value="1"/>
</dbReference>
<dbReference type="PANTHER" id="PTHR14758">
    <property type="entry name" value="AGAP005440-PA"/>
    <property type="match status" value="1"/>
</dbReference>
<dbReference type="GeneTree" id="ENSGT00950000183056"/>
<reference evidence="5" key="2">
    <citation type="submission" date="2025-08" db="UniProtKB">
        <authorList>
            <consortium name="Ensembl"/>
        </authorList>
    </citation>
    <scope>IDENTIFICATION</scope>
</reference>
<name>A0AAQ4PNK7_GASAC</name>
<evidence type="ECO:0000313" key="6">
    <source>
        <dbReference type="Proteomes" id="UP000007635"/>
    </source>
</evidence>
<evidence type="ECO:0000259" key="3">
    <source>
        <dbReference type="Pfam" id="PF14160"/>
    </source>
</evidence>
<protein>
    <recommendedName>
        <fullName evidence="7">Family with sequence similarity 110 member A</fullName>
    </recommendedName>
</protein>
<dbReference type="InterPro" id="IPR025739">
    <property type="entry name" value="FAM110_N"/>
</dbReference>
<sequence length="294" mass="32252">MPVETLRPSDGRLAGGPFPSSTPFRILHKGPDYFRRPAEPGARKPSAVERLEADKAKYVKSQQVALTRQAPIKAPAIRKPLVPPGMMLQCHISTPPARRDGLGWRRGPALNLDILNNLINDVCVGPMPSRAPRIGAPTPYISPNSVTVRRVDVRPLAAMRKPQRVLLSKGSGRKHPALHRSKSDLSDRYSRATADLERFFNYCGLDPGEVEGMGGVEPFTRANSDIVSECRGQRRRCGGGGVWPRAVGQEDDGAARANERVPYGISVIERNARVIKWLYGIRQARDTNSGVSNV</sequence>
<dbReference type="InterPro" id="IPR025741">
    <property type="entry name" value="FAM110_C"/>
</dbReference>
<evidence type="ECO:0008006" key="7">
    <source>
        <dbReference type="Google" id="ProtNLM"/>
    </source>
</evidence>